<evidence type="ECO:0000256" key="1">
    <source>
        <dbReference type="ARBA" id="ARBA00004123"/>
    </source>
</evidence>
<evidence type="ECO:0000313" key="9">
    <source>
        <dbReference type="Proteomes" id="UP000694701"/>
    </source>
</evidence>
<feature type="region of interest" description="Disordered" evidence="7">
    <location>
        <begin position="220"/>
        <end position="246"/>
    </location>
</feature>
<dbReference type="Ensembl" id="ENSCCRT00020089854.1">
    <property type="protein sequence ID" value="ENSCCRP00020082080.1"/>
    <property type="gene ID" value="ENSCCRG00020037919.1"/>
</dbReference>
<keyword evidence="3" id="KW-0805">Transcription regulation</keyword>
<evidence type="ECO:0000313" key="8">
    <source>
        <dbReference type="Ensembl" id="ENSCCRP00020082080.1"/>
    </source>
</evidence>
<dbReference type="GO" id="GO:0010468">
    <property type="term" value="P:regulation of gene expression"/>
    <property type="evidence" value="ECO:0007669"/>
    <property type="project" value="UniProtKB-ARBA"/>
</dbReference>
<evidence type="ECO:0000256" key="5">
    <source>
        <dbReference type="ARBA" id="ARBA00023242"/>
    </source>
</evidence>
<dbReference type="GO" id="GO:0005654">
    <property type="term" value="C:nucleoplasm"/>
    <property type="evidence" value="ECO:0007669"/>
    <property type="project" value="UniProtKB-ARBA"/>
</dbReference>
<evidence type="ECO:0000256" key="4">
    <source>
        <dbReference type="ARBA" id="ARBA00023163"/>
    </source>
</evidence>
<dbReference type="InterPro" id="IPR013907">
    <property type="entry name" value="Sds3"/>
</dbReference>
<gene>
    <name evidence="8" type="primary">LOC109088630</name>
</gene>
<dbReference type="Pfam" id="PF08598">
    <property type="entry name" value="Sds3"/>
    <property type="match status" value="1"/>
</dbReference>
<evidence type="ECO:0000256" key="6">
    <source>
        <dbReference type="SAM" id="Coils"/>
    </source>
</evidence>
<keyword evidence="2" id="KW-0678">Repressor</keyword>
<dbReference type="PANTHER" id="PTHR21964">
    <property type="entry name" value="BREAST CANCER METASTASIS-SUPPRESSOR 1"/>
    <property type="match status" value="1"/>
</dbReference>
<feature type="coiled-coil region" evidence="6">
    <location>
        <begin position="72"/>
        <end position="158"/>
    </location>
</feature>
<proteinExistence type="predicted"/>
<sequence length="326" mass="38435">MVDYYNDEEELDSVDEDEDRSFRGRDSEEDTEDASETDLAKHDEDDYNENNIYDTCMLSAAYKLASLKRQLQQLQEGTLQEYQKRMKKLDQQYKERLRSADLFLQLETEQVERNYIKEKKAAVKEFDDKKVELKENLIAELEEKKKMIENEKLTMELTGDSMEMKPIMTRKLRRRPNDPVPIPDKRRKPPPDILNILNYLLTDEQIMEDLRTLNKLKSPKRPGTDVLSFRVSPSSPEHLPSTPVDTPSQRYEARIEEGKLYYDKRWYHKSQAIYLESKENTKISCVISSVGTNEIWVRKTSDSTKMRIYLGQLQRGAFIIRRRSAA</sequence>
<protein>
    <submittedName>
        <fullName evidence="8">SDS3 homolog, SIN3A corepressor complex component</fullName>
    </submittedName>
</protein>
<keyword evidence="6" id="KW-0175">Coiled coil</keyword>
<name>A0A8C2IP95_CYPCA</name>
<evidence type="ECO:0000256" key="2">
    <source>
        <dbReference type="ARBA" id="ARBA00022491"/>
    </source>
</evidence>
<comment type="subcellular location">
    <subcellularLocation>
        <location evidence="1">Nucleus</location>
    </subcellularLocation>
</comment>
<keyword evidence="4" id="KW-0804">Transcription</keyword>
<accession>A0A8C2IP95</accession>
<reference evidence="8" key="1">
    <citation type="submission" date="2025-08" db="UniProtKB">
        <authorList>
            <consortium name="Ensembl"/>
        </authorList>
    </citation>
    <scope>IDENTIFICATION</scope>
</reference>
<feature type="compositionally biased region" description="Acidic residues" evidence="7">
    <location>
        <begin position="1"/>
        <end position="19"/>
    </location>
</feature>
<organism evidence="8 9">
    <name type="scientific">Cyprinus carpio</name>
    <name type="common">Common carp</name>
    <dbReference type="NCBI Taxonomy" id="7962"/>
    <lineage>
        <taxon>Eukaryota</taxon>
        <taxon>Metazoa</taxon>
        <taxon>Chordata</taxon>
        <taxon>Craniata</taxon>
        <taxon>Vertebrata</taxon>
        <taxon>Euteleostomi</taxon>
        <taxon>Actinopterygii</taxon>
        <taxon>Neopterygii</taxon>
        <taxon>Teleostei</taxon>
        <taxon>Ostariophysi</taxon>
        <taxon>Cypriniformes</taxon>
        <taxon>Cyprinidae</taxon>
        <taxon>Cyprininae</taxon>
        <taxon>Cyprinus</taxon>
    </lineage>
</organism>
<keyword evidence="5" id="KW-0539">Nucleus</keyword>
<dbReference type="AlphaFoldDB" id="A0A8C2IP95"/>
<evidence type="ECO:0000256" key="7">
    <source>
        <dbReference type="SAM" id="MobiDB-lite"/>
    </source>
</evidence>
<feature type="compositionally biased region" description="Acidic residues" evidence="7">
    <location>
        <begin position="27"/>
        <end position="36"/>
    </location>
</feature>
<evidence type="ECO:0000256" key="3">
    <source>
        <dbReference type="ARBA" id="ARBA00023015"/>
    </source>
</evidence>
<dbReference type="SMART" id="SM01401">
    <property type="entry name" value="Sds3"/>
    <property type="match status" value="1"/>
</dbReference>
<dbReference type="Proteomes" id="UP000694701">
    <property type="component" value="Unplaced"/>
</dbReference>
<feature type="region of interest" description="Disordered" evidence="7">
    <location>
        <begin position="1"/>
        <end position="47"/>
    </location>
</feature>